<evidence type="ECO:0000256" key="4">
    <source>
        <dbReference type="ARBA" id="ARBA00022448"/>
    </source>
</evidence>
<dbReference type="GO" id="GO:0045259">
    <property type="term" value="C:proton-transporting ATP synthase complex"/>
    <property type="evidence" value="ECO:0007669"/>
    <property type="project" value="UniProtKB-KW"/>
</dbReference>
<dbReference type="RefSeq" id="WP_041112334.1">
    <property type="nucleotide sequence ID" value="NZ_CP004373.1"/>
</dbReference>
<keyword evidence="6" id="KW-0406">Ion transport</keyword>
<keyword evidence="8" id="KW-0066">ATP synthesis</keyword>
<sequence length="138" mass="15110">MKLRIITPLTVVLDEPDVMSVRAEDESGSFGILQGHADLVSSVLPSVVIWKRRDGTPHYCAVRQGVLTVTEKGSMVEIATREAVCGDDLETLKTLVRQHYAALDDARRNANVASVRLQLDAVRRIGEGLWSEAGSLLQ</sequence>
<name>A0A067Z814_GLUOY</name>
<dbReference type="InterPro" id="IPR024037">
    <property type="entry name" value="Alt_ATP_synth_F1_esu"/>
</dbReference>
<evidence type="ECO:0000256" key="2">
    <source>
        <dbReference type="ARBA" id="ARBA00004184"/>
    </source>
</evidence>
<accession>A0A067Z814</accession>
<evidence type="ECO:0000256" key="5">
    <source>
        <dbReference type="ARBA" id="ARBA00022781"/>
    </source>
</evidence>
<evidence type="ECO:0000256" key="7">
    <source>
        <dbReference type="ARBA" id="ARBA00023136"/>
    </source>
</evidence>
<dbReference type="NCBIfam" id="TIGR03166">
    <property type="entry name" value="alt_F1F0_F1_eps"/>
    <property type="match status" value="1"/>
</dbReference>
<proteinExistence type="inferred from homology"/>
<dbReference type="AlphaFoldDB" id="A0A067Z814"/>
<reference evidence="10 11" key="1">
    <citation type="journal article" date="2015" name="Appl. Microbiol. Biotechnol.">
        <title>The consequence of an additional NADH dehydrogenase paralog on the growth of Gluconobacter oxydans DSM3504.</title>
        <authorList>
            <person name="Kostner D."/>
            <person name="Luchterhand B."/>
            <person name="Junker A."/>
            <person name="Volland S."/>
            <person name="Daniel R."/>
            <person name="Buchs J."/>
            <person name="Liebl W."/>
            <person name="Ehrenreich A."/>
        </authorList>
    </citation>
    <scope>NUCLEOTIDE SEQUENCE [LARGE SCALE GENOMIC DNA]</scope>
    <source>
        <strain evidence="10">DSM 3504</strain>
    </source>
</reference>
<dbReference type="InterPro" id="IPR036771">
    <property type="entry name" value="ATPsynth_dsu/esu_N"/>
</dbReference>
<dbReference type="GeneID" id="56906510"/>
<evidence type="ECO:0000259" key="9">
    <source>
        <dbReference type="Pfam" id="PF02823"/>
    </source>
</evidence>
<dbReference type="InterPro" id="IPR001469">
    <property type="entry name" value="ATP_synth_F1_dsu/esu"/>
</dbReference>
<comment type="function">
    <text evidence="1">Produces ATP from ADP in the presence of a proton gradient across the membrane.</text>
</comment>
<organism evidence="10 11">
    <name type="scientific">Gluconobacter oxydans DSM 3504</name>
    <dbReference type="NCBI Taxonomy" id="1288313"/>
    <lineage>
        <taxon>Bacteria</taxon>
        <taxon>Pseudomonadati</taxon>
        <taxon>Pseudomonadota</taxon>
        <taxon>Alphaproteobacteria</taxon>
        <taxon>Acetobacterales</taxon>
        <taxon>Acetobacteraceae</taxon>
        <taxon>Gluconobacter</taxon>
    </lineage>
</organism>
<comment type="similarity">
    <text evidence="3">Belongs to the ATPase epsilon chain family.</text>
</comment>
<dbReference type="GO" id="GO:0012505">
    <property type="term" value="C:endomembrane system"/>
    <property type="evidence" value="ECO:0007669"/>
    <property type="project" value="UniProtKB-SubCell"/>
</dbReference>
<evidence type="ECO:0000313" key="11">
    <source>
        <dbReference type="Proteomes" id="UP000031656"/>
    </source>
</evidence>
<dbReference type="EMBL" id="CP004373">
    <property type="protein sequence ID" value="AHK72155.1"/>
    <property type="molecule type" value="Genomic_DNA"/>
</dbReference>
<evidence type="ECO:0000313" key="10">
    <source>
        <dbReference type="EMBL" id="AHK72155.1"/>
    </source>
</evidence>
<gene>
    <name evidence="10" type="primary">atpC2</name>
    <name evidence="10" type="ORF">GLS_c22840</name>
</gene>
<dbReference type="SUPFAM" id="SSF51344">
    <property type="entry name" value="Epsilon subunit of F1F0-ATP synthase N-terminal domain"/>
    <property type="match status" value="1"/>
</dbReference>
<keyword evidence="8" id="KW-0139">CF(1)</keyword>
<evidence type="ECO:0000256" key="1">
    <source>
        <dbReference type="ARBA" id="ARBA00003543"/>
    </source>
</evidence>
<keyword evidence="4" id="KW-0813">Transport</keyword>
<protein>
    <submittedName>
        <fullName evidence="10">ATP synthase epsilon chain AtpC</fullName>
    </submittedName>
</protein>
<dbReference type="InterPro" id="IPR020546">
    <property type="entry name" value="ATP_synth_F1_dsu/esu_N"/>
</dbReference>
<evidence type="ECO:0000256" key="8">
    <source>
        <dbReference type="ARBA" id="ARBA00023196"/>
    </source>
</evidence>
<dbReference type="NCBIfam" id="NF009981">
    <property type="entry name" value="PRK13447.1"/>
    <property type="match status" value="1"/>
</dbReference>
<dbReference type="Proteomes" id="UP000031656">
    <property type="component" value="Chromosome"/>
</dbReference>
<dbReference type="CDD" id="cd12152">
    <property type="entry name" value="F1-ATPase_delta"/>
    <property type="match status" value="1"/>
</dbReference>
<feature type="domain" description="ATP synthase F1 complex delta/epsilon subunit N-terminal" evidence="9">
    <location>
        <begin position="1"/>
        <end position="83"/>
    </location>
</feature>
<dbReference type="HOGENOM" id="CLU_149174_0_0_5"/>
<dbReference type="GO" id="GO:0046933">
    <property type="term" value="F:proton-transporting ATP synthase activity, rotational mechanism"/>
    <property type="evidence" value="ECO:0007669"/>
    <property type="project" value="InterPro"/>
</dbReference>
<keyword evidence="5" id="KW-0375">Hydrogen ion transport</keyword>
<dbReference type="KEGG" id="goy:GLS_c22840"/>
<evidence type="ECO:0000256" key="3">
    <source>
        <dbReference type="ARBA" id="ARBA00005712"/>
    </source>
</evidence>
<comment type="subcellular location">
    <subcellularLocation>
        <location evidence="2">Endomembrane system</location>
        <topology evidence="2">Peripheral membrane protein</topology>
    </subcellularLocation>
</comment>
<keyword evidence="7" id="KW-0472">Membrane</keyword>
<dbReference type="Pfam" id="PF02823">
    <property type="entry name" value="ATP-synt_DE_N"/>
    <property type="match status" value="1"/>
</dbReference>
<dbReference type="Gene3D" id="2.60.15.10">
    <property type="entry name" value="F0F1 ATP synthase delta/epsilon subunit, N-terminal"/>
    <property type="match status" value="1"/>
</dbReference>
<evidence type="ECO:0000256" key="6">
    <source>
        <dbReference type="ARBA" id="ARBA00023065"/>
    </source>
</evidence>